<evidence type="ECO:0000256" key="1">
    <source>
        <dbReference type="ARBA" id="ARBA00004141"/>
    </source>
</evidence>
<feature type="transmembrane region" description="Helical" evidence="6">
    <location>
        <begin position="166"/>
        <end position="184"/>
    </location>
</feature>
<evidence type="ECO:0000313" key="7">
    <source>
        <dbReference type="EMBL" id="RTQ33123.1"/>
    </source>
</evidence>
<evidence type="ECO:0000256" key="2">
    <source>
        <dbReference type="ARBA" id="ARBA00022692"/>
    </source>
</evidence>
<feature type="transmembrane region" description="Helical" evidence="6">
    <location>
        <begin position="33"/>
        <end position="52"/>
    </location>
</feature>
<feature type="transmembrane region" description="Helical" evidence="6">
    <location>
        <begin position="229"/>
        <end position="250"/>
    </location>
</feature>
<dbReference type="InterPro" id="IPR007688">
    <property type="entry name" value="Conjugal_tfr_TrbL/VirB6"/>
</dbReference>
<proteinExistence type="predicted"/>
<keyword evidence="8" id="KW-1185">Reference proteome</keyword>
<feature type="transmembrane region" description="Helical" evidence="6">
    <location>
        <begin position="135"/>
        <end position="159"/>
    </location>
</feature>
<dbReference type="EMBL" id="RXOE01000005">
    <property type="protein sequence ID" value="RTQ33123.1"/>
    <property type="molecule type" value="Genomic_DNA"/>
</dbReference>
<feature type="transmembrane region" description="Helical" evidence="6">
    <location>
        <begin position="64"/>
        <end position="81"/>
    </location>
</feature>
<feature type="transmembrane region" description="Helical" evidence="6">
    <location>
        <begin position="256"/>
        <end position="276"/>
    </location>
</feature>
<keyword evidence="2 6" id="KW-0812">Transmembrane</keyword>
<dbReference type="Proteomes" id="UP000267418">
    <property type="component" value="Unassembled WGS sequence"/>
</dbReference>
<feature type="region of interest" description="Disordered" evidence="5">
    <location>
        <begin position="330"/>
        <end position="350"/>
    </location>
</feature>
<dbReference type="GO" id="GO:0016020">
    <property type="term" value="C:membrane"/>
    <property type="evidence" value="ECO:0007669"/>
    <property type="project" value="UniProtKB-SubCell"/>
</dbReference>
<reference evidence="7 8" key="1">
    <citation type="submission" date="2018-12" db="EMBL/GenBank/DDBJ databases">
        <title>The genome of Variovorax gossypii DSM 100435.</title>
        <authorList>
            <person name="Gao J."/>
            <person name="Sun J."/>
        </authorList>
    </citation>
    <scope>NUCLEOTIDE SEQUENCE [LARGE SCALE GENOMIC DNA]</scope>
    <source>
        <strain evidence="7 8">DSM 100435</strain>
    </source>
</reference>
<evidence type="ECO:0000256" key="6">
    <source>
        <dbReference type="SAM" id="Phobius"/>
    </source>
</evidence>
<comment type="subcellular location">
    <subcellularLocation>
        <location evidence="1">Membrane</location>
        <topology evidence="1">Multi-pass membrane protein</topology>
    </subcellularLocation>
</comment>
<accession>A0A431TJV0</accession>
<gene>
    <name evidence="7" type="ORF">EJP69_20290</name>
</gene>
<organism evidence="7 8">
    <name type="scientific">Variovorax gossypii</name>
    <dbReference type="NCBI Taxonomy" id="1679495"/>
    <lineage>
        <taxon>Bacteria</taxon>
        <taxon>Pseudomonadati</taxon>
        <taxon>Pseudomonadota</taxon>
        <taxon>Betaproteobacteria</taxon>
        <taxon>Burkholderiales</taxon>
        <taxon>Comamonadaceae</taxon>
        <taxon>Variovorax</taxon>
    </lineage>
</organism>
<sequence>MGFFAQFFSWLDSQLTNYVGTHSARVASAIEPAAVTLATVYVMIWGSLSLAGRIQEPIWEGVKRILTIAIVLGAGLRLWTYNQVITDTFYRAPEQLAASFVGTTTVVNVIDQVWLDGTAVAEQLLNKGSVFDRDFAFYIAGFLVYLLVGLTVVVTAFLLGLSKVAIAILLALGPVFIILLFFDATRRFFESWTAQLANYALIGVLTVLAAALLLNIVKAYAASAAATGAGITIAASARVCIASALVFLVMRQVMPIAAGLASGVALSTFGVISGTLQWGLGTTKRTSNEFGRGLLDGLRREPGGRWDSFRRLAGNRVGAGIASVGQIGASRRGGTVLPRERVMPSSSRNR</sequence>
<evidence type="ECO:0000313" key="8">
    <source>
        <dbReference type="Proteomes" id="UP000267418"/>
    </source>
</evidence>
<dbReference type="Pfam" id="PF04610">
    <property type="entry name" value="TrbL"/>
    <property type="match status" value="1"/>
</dbReference>
<keyword evidence="3 6" id="KW-1133">Transmembrane helix</keyword>
<dbReference type="OrthoDB" id="8752823at2"/>
<name>A0A431TJV0_9BURK</name>
<evidence type="ECO:0000256" key="4">
    <source>
        <dbReference type="ARBA" id="ARBA00023136"/>
    </source>
</evidence>
<evidence type="ECO:0000256" key="5">
    <source>
        <dbReference type="SAM" id="MobiDB-lite"/>
    </source>
</evidence>
<comment type="caution">
    <text evidence="7">The sequence shown here is derived from an EMBL/GenBank/DDBJ whole genome shotgun (WGS) entry which is preliminary data.</text>
</comment>
<dbReference type="AlphaFoldDB" id="A0A431TJV0"/>
<keyword evidence="4 6" id="KW-0472">Membrane</keyword>
<protein>
    <submittedName>
        <fullName evidence="7">Type IV secretion system protein</fullName>
    </submittedName>
</protein>
<feature type="transmembrane region" description="Helical" evidence="6">
    <location>
        <begin position="196"/>
        <end position="217"/>
    </location>
</feature>
<dbReference type="GO" id="GO:0030255">
    <property type="term" value="P:protein secretion by the type IV secretion system"/>
    <property type="evidence" value="ECO:0007669"/>
    <property type="project" value="InterPro"/>
</dbReference>
<evidence type="ECO:0000256" key="3">
    <source>
        <dbReference type="ARBA" id="ARBA00022989"/>
    </source>
</evidence>